<dbReference type="PANTHER" id="PTHR45527:SF1">
    <property type="entry name" value="FATTY ACID SYNTHASE"/>
    <property type="match status" value="1"/>
</dbReference>
<proteinExistence type="predicted"/>
<dbReference type="SUPFAM" id="SSF56801">
    <property type="entry name" value="Acetyl-CoA synthetase-like"/>
    <property type="match status" value="1"/>
</dbReference>
<dbReference type="Proteomes" id="UP000290287">
    <property type="component" value="Unassembled WGS sequence"/>
</dbReference>
<dbReference type="Pfam" id="PF00501">
    <property type="entry name" value="AMP-binding"/>
    <property type="match status" value="1"/>
</dbReference>
<dbReference type="GO" id="GO:0031177">
    <property type="term" value="F:phosphopantetheine binding"/>
    <property type="evidence" value="ECO:0007669"/>
    <property type="project" value="TreeGrafter"/>
</dbReference>
<dbReference type="InterPro" id="IPR000873">
    <property type="entry name" value="AMP-dep_synth/lig_dom"/>
</dbReference>
<dbReference type="Gene3D" id="3.40.50.12780">
    <property type="entry name" value="N-terminal domain of ligase-like"/>
    <property type="match status" value="1"/>
</dbReference>
<dbReference type="PANTHER" id="PTHR45527">
    <property type="entry name" value="NONRIBOSOMAL PEPTIDE SYNTHETASE"/>
    <property type="match status" value="1"/>
</dbReference>
<evidence type="ECO:0000313" key="3">
    <source>
        <dbReference type="Proteomes" id="UP000290287"/>
    </source>
</evidence>
<protein>
    <recommendedName>
        <fullName evidence="1">AMP-dependent synthetase/ligase domain-containing protein</fullName>
    </recommendedName>
</protein>
<dbReference type="AlphaFoldDB" id="A0A4Q0YZI1"/>
<dbReference type="InterPro" id="IPR042099">
    <property type="entry name" value="ANL_N_sf"/>
</dbReference>
<accession>A0A4Q0YZI1</accession>
<dbReference type="GO" id="GO:0044550">
    <property type="term" value="P:secondary metabolite biosynthetic process"/>
    <property type="evidence" value="ECO:0007669"/>
    <property type="project" value="TreeGrafter"/>
</dbReference>
<feature type="domain" description="AMP-dependent synthetase/ligase" evidence="1">
    <location>
        <begin position="70"/>
        <end position="355"/>
    </location>
</feature>
<dbReference type="EMBL" id="PEIB01000002">
    <property type="protein sequence ID" value="RXJ74551.1"/>
    <property type="molecule type" value="Genomic_DNA"/>
</dbReference>
<evidence type="ECO:0000313" key="2">
    <source>
        <dbReference type="EMBL" id="RXJ74551.1"/>
    </source>
</evidence>
<sequence>MSNGVKMKQFIFKSNIELRETQTAALSDTHRQANWEEMASHLSLWDLKRIKQFGFGRRIKPDKQFVLDAFEQHVQQTPESIAIIDGEKRLSYRELNLKATQIAEELVHVGVRQGDYIGLFVSRSESLIVAIIASLKIGAIYIPQDAKKTPANALKSIVELVKPAAILTTETCCGLLPDFNQTNTFTIENLLQRNTAFNQQATVSVSPTKYSDDTCFVLFTSGTTGTPNGVCVSHKNLSNIIMTQPGDLGIKPGMVVSQLLSISFDMSAWEIFGALCHGATLILRGSDFQATASRANVIIATPSILARINPSLCPELETVAVAGEPCPIPLAEKWSGFCQFYNCCGPTETTIVNTMQKYHRASR</sequence>
<organism evidence="2 3">
    <name type="scientific">Veronia nyctiphanis</name>
    <dbReference type="NCBI Taxonomy" id="1278244"/>
    <lineage>
        <taxon>Bacteria</taxon>
        <taxon>Pseudomonadati</taxon>
        <taxon>Pseudomonadota</taxon>
        <taxon>Gammaproteobacteria</taxon>
        <taxon>Vibrionales</taxon>
        <taxon>Vibrionaceae</taxon>
        <taxon>Veronia</taxon>
    </lineage>
</organism>
<dbReference type="GO" id="GO:0005737">
    <property type="term" value="C:cytoplasm"/>
    <property type="evidence" value="ECO:0007669"/>
    <property type="project" value="TreeGrafter"/>
</dbReference>
<evidence type="ECO:0000259" key="1">
    <source>
        <dbReference type="Pfam" id="PF00501"/>
    </source>
</evidence>
<name>A0A4Q0YZI1_9GAMM</name>
<reference evidence="2 3" key="1">
    <citation type="submission" date="2017-10" db="EMBL/GenBank/DDBJ databases">
        <title>Nyctiphanis sp. nov., isolated from the stomach of the euphausiid Nyctiphanes simplex (Hansen, 1911) in the Gulf of California.</title>
        <authorList>
            <person name="Gomez-Gil B."/>
            <person name="Aguilar-Mendez M."/>
            <person name="Lopez-Cortes A."/>
            <person name="Gomez-Gutierrez J."/>
            <person name="Roque A."/>
            <person name="Lang E."/>
            <person name="Gonzalez-Castillo A."/>
        </authorList>
    </citation>
    <scope>NUCLEOTIDE SEQUENCE [LARGE SCALE GENOMIC DNA]</scope>
    <source>
        <strain evidence="2 3">CAIM 600</strain>
    </source>
</reference>
<keyword evidence="3" id="KW-1185">Reference proteome</keyword>
<dbReference type="GO" id="GO:0043041">
    <property type="term" value="P:amino acid activation for nonribosomal peptide biosynthetic process"/>
    <property type="evidence" value="ECO:0007669"/>
    <property type="project" value="TreeGrafter"/>
</dbReference>
<comment type="caution">
    <text evidence="2">The sequence shown here is derived from an EMBL/GenBank/DDBJ whole genome shotgun (WGS) entry which is preliminary data.</text>
</comment>
<gene>
    <name evidence="2" type="ORF">CS022_02970</name>
</gene>